<keyword evidence="1" id="KW-0489">Methyltransferase</keyword>
<proteinExistence type="predicted"/>
<accession>A0A7C3C9Q9</accession>
<dbReference type="Gene3D" id="3.40.50.150">
    <property type="entry name" value="Vaccinia Virus protein VP39"/>
    <property type="match status" value="1"/>
</dbReference>
<gene>
    <name evidence="1" type="ORF">ENJ46_04705</name>
</gene>
<sequence>MFGICMTDSHIITTQWGTQAKTFAAMPAEVRTQQMQYCAEIMADIKANTGIDVYLSYGCLLGAQRNGKMISHDFDIDLAFHVNATTKEDVVTECRRLIRYLEGVSHRVILETNGHFKIGKWYKTGIYMTIEFFVSWNVEDEFFLYFGVPGAPIATDVMPLSTIEIEGVSMPAPNNPPALLAEIYGPDWAIPNPDFKYDEIDWSPFQGFSVSNNQSYWEGYYAEKKLNDVWAEYPSQFAAFCASEIQAKSKIMDFGCGNGRDSLFLAQIGHDVLACDYSGQAVDLVKAKADVLGLSVEAEILNIYDVSHVQKIEQNKTENFDVIYSRFVMHAITRDGQNRFLRMAKQALKPGGKILLEFRNSEDVRKEIGDTISEDERSDGHYRRFIDTDDFVDDVNESGLDIAYLAHGTGFAKFRSEDPNVTRVILTHAEENIE</sequence>
<dbReference type="CDD" id="cd02440">
    <property type="entry name" value="AdoMet_MTases"/>
    <property type="match status" value="1"/>
</dbReference>
<dbReference type="SUPFAM" id="SSF53335">
    <property type="entry name" value="S-adenosyl-L-methionine-dependent methyltransferases"/>
    <property type="match status" value="1"/>
</dbReference>
<dbReference type="AlphaFoldDB" id="A0A7C3C9Q9"/>
<dbReference type="GO" id="GO:0008168">
    <property type="term" value="F:methyltransferase activity"/>
    <property type="evidence" value="ECO:0007669"/>
    <property type="project" value="UniProtKB-KW"/>
</dbReference>
<name>A0A7C3C9Q9_9PROT</name>
<evidence type="ECO:0000313" key="1">
    <source>
        <dbReference type="EMBL" id="HFB55206.1"/>
    </source>
</evidence>
<dbReference type="Proteomes" id="UP000886042">
    <property type="component" value="Unassembled WGS sequence"/>
</dbReference>
<dbReference type="EMBL" id="DRMN01000310">
    <property type="protein sequence ID" value="HFB55206.1"/>
    <property type="molecule type" value="Genomic_DNA"/>
</dbReference>
<keyword evidence="1" id="KW-0808">Transferase</keyword>
<dbReference type="Pfam" id="PF13489">
    <property type="entry name" value="Methyltransf_23"/>
    <property type="match status" value="1"/>
</dbReference>
<dbReference type="PANTHER" id="PTHR43861">
    <property type="entry name" value="TRANS-ACONITATE 2-METHYLTRANSFERASE-RELATED"/>
    <property type="match status" value="1"/>
</dbReference>
<dbReference type="InterPro" id="IPR029063">
    <property type="entry name" value="SAM-dependent_MTases_sf"/>
</dbReference>
<reference evidence="1" key="1">
    <citation type="journal article" date="2020" name="mSystems">
        <title>Genome- and Community-Level Interaction Insights into Carbon Utilization and Element Cycling Functions of Hydrothermarchaeota in Hydrothermal Sediment.</title>
        <authorList>
            <person name="Zhou Z."/>
            <person name="Liu Y."/>
            <person name="Xu W."/>
            <person name="Pan J."/>
            <person name="Luo Z.H."/>
            <person name="Li M."/>
        </authorList>
    </citation>
    <scope>NUCLEOTIDE SEQUENCE [LARGE SCALE GENOMIC DNA]</scope>
    <source>
        <strain evidence="1">HyVt-489</strain>
    </source>
</reference>
<comment type="caution">
    <text evidence="1">The sequence shown here is derived from an EMBL/GenBank/DDBJ whole genome shotgun (WGS) entry which is preliminary data.</text>
</comment>
<protein>
    <submittedName>
        <fullName evidence="1">Methyltransferase domain-containing protein</fullName>
    </submittedName>
</protein>
<organism evidence="1">
    <name type="scientific">Hellea balneolensis</name>
    <dbReference type="NCBI Taxonomy" id="287478"/>
    <lineage>
        <taxon>Bacteria</taxon>
        <taxon>Pseudomonadati</taxon>
        <taxon>Pseudomonadota</taxon>
        <taxon>Alphaproteobacteria</taxon>
        <taxon>Maricaulales</taxon>
        <taxon>Robiginitomaculaceae</taxon>
        <taxon>Hellea</taxon>
    </lineage>
</organism>
<dbReference type="PANTHER" id="PTHR43861:SF1">
    <property type="entry name" value="TRANS-ACONITATE 2-METHYLTRANSFERASE"/>
    <property type="match status" value="1"/>
</dbReference>
<dbReference type="GO" id="GO:0032259">
    <property type="term" value="P:methylation"/>
    <property type="evidence" value="ECO:0007669"/>
    <property type="project" value="UniProtKB-KW"/>
</dbReference>